<dbReference type="Pfam" id="PF05605">
    <property type="entry name" value="zf-Di19"/>
    <property type="match status" value="1"/>
</dbReference>
<gene>
    <name evidence="4" type="ORF">Acr_26g0006470</name>
</gene>
<evidence type="ECO:0000313" key="4">
    <source>
        <dbReference type="EMBL" id="GFZ17377.1"/>
    </source>
</evidence>
<dbReference type="PANTHER" id="PTHR31875:SF24">
    <property type="entry name" value="PROTEIN DEHYDRATION-INDUCED 19 HOMOLOG 5"/>
    <property type="match status" value="1"/>
</dbReference>
<reference evidence="4 5" key="1">
    <citation type="submission" date="2019-07" db="EMBL/GenBank/DDBJ databases">
        <title>De Novo Assembly of kiwifruit Actinidia rufa.</title>
        <authorList>
            <person name="Sugita-Konishi S."/>
            <person name="Sato K."/>
            <person name="Mori E."/>
            <person name="Abe Y."/>
            <person name="Kisaki G."/>
            <person name="Hamano K."/>
            <person name="Suezawa K."/>
            <person name="Otani M."/>
            <person name="Fukuda T."/>
            <person name="Manabe T."/>
            <person name="Gomi K."/>
            <person name="Tabuchi M."/>
            <person name="Akimitsu K."/>
            <person name="Kataoka I."/>
        </authorList>
    </citation>
    <scope>NUCLEOTIDE SEQUENCE [LARGE SCALE GENOMIC DNA]</scope>
    <source>
        <strain evidence="5">cv. Fuchu</strain>
    </source>
</reference>
<protein>
    <recommendedName>
        <fullName evidence="6">Drought-induced 19</fullName>
    </recommendedName>
</protein>
<proteinExistence type="inferred from homology"/>
<dbReference type="EMBL" id="BJWL01000026">
    <property type="protein sequence ID" value="GFZ17377.1"/>
    <property type="molecule type" value="Genomic_DNA"/>
</dbReference>
<comment type="similarity">
    <text evidence="1">Belongs to the Di19 family.</text>
</comment>
<dbReference type="OrthoDB" id="9049620at2759"/>
<evidence type="ECO:0000256" key="1">
    <source>
        <dbReference type="ARBA" id="ARBA00007109"/>
    </source>
</evidence>
<name>A0A7J0H2Q4_9ERIC</name>
<dbReference type="InterPro" id="IPR033347">
    <property type="entry name" value="Di19"/>
</dbReference>
<evidence type="ECO:0000259" key="2">
    <source>
        <dbReference type="Pfam" id="PF05605"/>
    </source>
</evidence>
<dbReference type="InterPro" id="IPR008598">
    <property type="entry name" value="Di19_Zn-bd"/>
</dbReference>
<keyword evidence="5" id="KW-1185">Reference proteome</keyword>
<evidence type="ECO:0008006" key="6">
    <source>
        <dbReference type="Google" id="ProtNLM"/>
    </source>
</evidence>
<evidence type="ECO:0000259" key="3">
    <source>
        <dbReference type="Pfam" id="PF14571"/>
    </source>
</evidence>
<dbReference type="PANTHER" id="PTHR31875">
    <property type="entry name" value="PROTEIN DEHYDRATION-INDUCED 19"/>
    <property type="match status" value="1"/>
</dbReference>
<evidence type="ECO:0000313" key="5">
    <source>
        <dbReference type="Proteomes" id="UP000585474"/>
    </source>
</evidence>
<dbReference type="Pfam" id="PF14571">
    <property type="entry name" value="Di19_C"/>
    <property type="match status" value="1"/>
</dbReference>
<accession>A0A7J0H2Q4</accession>
<organism evidence="4 5">
    <name type="scientific">Actinidia rufa</name>
    <dbReference type="NCBI Taxonomy" id="165716"/>
    <lineage>
        <taxon>Eukaryota</taxon>
        <taxon>Viridiplantae</taxon>
        <taxon>Streptophyta</taxon>
        <taxon>Embryophyta</taxon>
        <taxon>Tracheophyta</taxon>
        <taxon>Spermatophyta</taxon>
        <taxon>Magnoliopsida</taxon>
        <taxon>eudicotyledons</taxon>
        <taxon>Gunneridae</taxon>
        <taxon>Pentapetalae</taxon>
        <taxon>asterids</taxon>
        <taxon>Ericales</taxon>
        <taxon>Actinidiaceae</taxon>
        <taxon>Actinidia</taxon>
    </lineage>
</organism>
<dbReference type="InterPro" id="IPR027935">
    <property type="entry name" value="Di19_C"/>
</dbReference>
<sequence length="226" mass="24958">MDVDMWASRFHSAKHLSVLQAARLNHNTDNRINMNALEGDDDTSAYFPCPYCYVEIELRVLCSHLQEEHCFDLKNAVCPLCAANLGKDAVGHFTVQHAHSVKRRKKNQKPGIWSNSSTMLGKDLRELSSFLGSSAMSGRGNVHDSAPDPLLSPFICNVPLSDPKGNQEDECSGNAASTTSDVTSTVTARWDELQEQDYEERKLRAAFLQQLILSTIVLGAGKHNGI</sequence>
<comment type="caution">
    <text evidence="4">The sequence shown here is derived from an EMBL/GenBank/DDBJ whole genome shotgun (WGS) entry which is preliminary data.</text>
</comment>
<feature type="domain" description="Di19 zinc-binding" evidence="2">
    <location>
        <begin position="46"/>
        <end position="98"/>
    </location>
</feature>
<dbReference type="AlphaFoldDB" id="A0A7J0H2Q4"/>
<dbReference type="Proteomes" id="UP000585474">
    <property type="component" value="Unassembled WGS sequence"/>
</dbReference>
<feature type="domain" description="Di19 C-terminal" evidence="3">
    <location>
        <begin position="119"/>
        <end position="216"/>
    </location>
</feature>